<sequence>MPPSIRGRDAGALRTKQKSASSPMWAAQQTAWASPERFAERTSLLPMMQPTLLAQQRQWQGCAPSFTTAPRGASPPVDDECLITFGCDSVQRFGVQLVWTPKTEGKSAWQRPLPIAVLTGFRDSQLVLPQVGSQWLQGVPATSFSCKAKH</sequence>
<proteinExistence type="predicted"/>
<dbReference type="EMBL" id="QXFY01003577">
    <property type="protein sequence ID" value="KAE9283839.1"/>
    <property type="molecule type" value="Genomic_DNA"/>
</dbReference>
<feature type="compositionally biased region" description="Basic and acidic residues" evidence="1">
    <location>
        <begin position="1"/>
        <end position="11"/>
    </location>
</feature>
<feature type="region of interest" description="Disordered" evidence="1">
    <location>
        <begin position="1"/>
        <end position="27"/>
    </location>
</feature>
<dbReference type="EMBL" id="QXGE01003646">
    <property type="protein sequence ID" value="KAE9274031.1"/>
    <property type="molecule type" value="Genomic_DNA"/>
</dbReference>
<gene>
    <name evidence="2" type="ORF">PF001_g27240</name>
    <name evidence="3" type="ORF">PF008_g27305</name>
</gene>
<dbReference type="AlphaFoldDB" id="A0A6A4BPH8"/>
<evidence type="ECO:0000313" key="5">
    <source>
        <dbReference type="Proteomes" id="UP000486351"/>
    </source>
</evidence>
<dbReference type="Proteomes" id="UP000486351">
    <property type="component" value="Unassembled WGS sequence"/>
</dbReference>
<reference evidence="2 4" key="1">
    <citation type="submission" date="2018-08" db="EMBL/GenBank/DDBJ databases">
        <title>Genomic investigation of the strawberry pathogen Phytophthora fragariae indicates pathogenicity is determined by transcriptional variation in three key races.</title>
        <authorList>
            <person name="Adams T.M."/>
            <person name="Armitage A.D."/>
            <person name="Sobczyk M.K."/>
            <person name="Bates H.J."/>
            <person name="Dunwell J.M."/>
            <person name="Nellist C.F."/>
            <person name="Harrison R.J."/>
        </authorList>
    </citation>
    <scope>NUCLEOTIDE SEQUENCE [LARGE SCALE GENOMIC DNA]</scope>
    <source>
        <strain evidence="2 4">A4</strain>
        <strain evidence="3 5">NOV-77</strain>
    </source>
</reference>
<dbReference type="Proteomes" id="UP000437068">
    <property type="component" value="Unassembled WGS sequence"/>
</dbReference>
<protein>
    <submittedName>
        <fullName evidence="2">Uncharacterized protein</fullName>
    </submittedName>
</protein>
<accession>A0A6A4BPH8</accession>
<name>A0A6A4BPH8_9STRA</name>
<organism evidence="2 4">
    <name type="scientific">Phytophthora fragariae</name>
    <dbReference type="NCBI Taxonomy" id="53985"/>
    <lineage>
        <taxon>Eukaryota</taxon>
        <taxon>Sar</taxon>
        <taxon>Stramenopiles</taxon>
        <taxon>Oomycota</taxon>
        <taxon>Peronosporomycetes</taxon>
        <taxon>Peronosporales</taxon>
        <taxon>Peronosporaceae</taxon>
        <taxon>Phytophthora</taxon>
    </lineage>
</organism>
<evidence type="ECO:0000313" key="3">
    <source>
        <dbReference type="EMBL" id="KAE9283839.1"/>
    </source>
</evidence>
<evidence type="ECO:0000313" key="2">
    <source>
        <dbReference type="EMBL" id="KAE9274031.1"/>
    </source>
</evidence>
<feature type="compositionally biased region" description="Polar residues" evidence="1">
    <location>
        <begin position="18"/>
        <end position="27"/>
    </location>
</feature>
<evidence type="ECO:0000313" key="4">
    <source>
        <dbReference type="Proteomes" id="UP000437068"/>
    </source>
</evidence>
<evidence type="ECO:0000256" key="1">
    <source>
        <dbReference type="SAM" id="MobiDB-lite"/>
    </source>
</evidence>
<comment type="caution">
    <text evidence="2">The sequence shown here is derived from an EMBL/GenBank/DDBJ whole genome shotgun (WGS) entry which is preliminary data.</text>
</comment>